<feature type="chain" id="PRO_5013329825" description="Lipocalin-like domain-containing protein" evidence="1">
    <location>
        <begin position="22"/>
        <end position="144"/>
    </location>
</feature>
<keyword evidence="1" id="KW-0732">Signal</keyword>
<dbReference type="PROSITE" id="PS51257">
    <property type="entry name" value="PROKAR_LIPOPROTEIN"/>
    <property type="match status" value="1"/>
</dbReference>
<sequence length="144" mass="16730">MKKGISIILFLSLLISCSSNDHEEKIQNLNGYWEIEQADLPEGISKEFRFSEWVDYIEVDSANGFRKKVKPQIDGSFITTNDAEKFKVKVENDSINLYYSTPYANWKETVLSSEEDELVVLNRDGIIYTYRRFTPYSGNYGEEN</sequence>
<name>A0A285X810_9FLAO</name>
<dbReference type="OrthoDB" id="1143855at2"/>
<dbReference type="RefSeq" id="WP_097057262.1">
    <property type="nucleotide sequence ID" value="NZ_OCMF01000005.1"/>
</dbReference>
<proteinExistence type="predicted"/>
<organism evidence="3 4">
    <name type="scientific">Salinimicrobium sediminis</name>
    <dbReference type="NCBI Taxonomy" id="1343891"/>
    <lineage>
        <taxon>Bacteria</taxon>
        <taxon>Pseudomonadati</taxon>
        <taxon>Bacteroidota</taxon>
        <taxon>Flavobacteriia</taxon>
        <taxon>Flavobacteriales</taxon>
        <taxon>Flavobacteriaceae</taxon>
        <taxon>Salinimicrobium</taxon>
    </lineage>
</organism>
<dbReference type="Pfam" id="PF13648">
    <property type="entry name" value="Lipocalin_4"/>
    <property type="match status" value="1"/>
</dbReference>
<dbReference type="InterPro" id="IPR024311">
    <property type="entry name" value="Lipocalin-like"/>
</dbReference>
<keyword evidence="4" id="KW-1185">Reference proteome</keyword>
<feature type="domain" description="Lipocalin-like" evidence="2">
    <location>
        <begin position="29"/>
        <end position="119"/>
    </location>
</feature>
<protein>
    <recommendedName>
        <fullName evidence="2">Lipocalin-like domain-containing protein</fullName>
    </recommendedName>
</protein>
<reference evidence="4" key="1">
    <citation type="submission" date="2017-09" db="EMBL/GenBank/DDBJ databases">
        <authorList>
            <person name="Varghese N."/>
            <person name="Submissions S."/>
        </authorList>
    </citation>
    <scope>NUCLEOTIDE SEQUENCE [LARGE SCALE GENOMIC DNA]</scope>
    <source>
        <strain evidence="4">CGMCC 1.12641</strain>
    </source>
</reference>
<feature type="signal peptide" evidence="1">
    <location>
        <begin position="1"/>
        <end position="21"/>
    </location>
</feature>
<accession>A0A285X810</accession>
<evidence type="ECO:0000256" key="1">
    <source>
        <dbReference type="SAM" id="SignalP"/>
    </source>
</evidence>
<dbReference type="EMBL" id="OCMF01000005">
    <property type="protein sequence ID" value="SOC81487.1"/>
    <property type="molecule type" value="Genomic_DNA"/>
</dbReference>
<gene>
    <name evidence="3" type="ORF">SAMN06296241_3063</name>
</gene>
<dbReference type="Proteomes" id="UP000219193">
    <property type="component" value="Unassembled WGS sequence"/>
</dbReference>
<evidence type="ECO:0000313" key="4">
    <source>
        <dbReference type="Proteomes" id="UP000219193"/>
    </source>
</evidence>
<dbReference type="AlphaFoldDB" id="A0A285X810"/>
<evidence type="ECO:0000313" key="3">
    <source>
        <dbReference type="EMBL" id="SOC81487.1"/>
    </source>
</evidence>
<evidence type="ECO:0000259" key="2">
    <source>
        <dbReference type="Pfam" id="PF13648"/>
    </source>
</evidence>